<dbReference type="AlphaFoldDB" id="A0A3N0E487"/>
<feature type="transmembrane region" description="Helical" evidence="1">
    <location>
        <begin position="194"/>
        <end position="215"/>
    </location>
</feature>
<name>A0A3N0E487_SINP1</name>
<feature type="transmembrane region" description="Helical" evidence="1">
    <location>
        <begin position="66"/>
        <end position="85"/>
    </location>
</feature>
<feature type="transmembrane region" description="Helical" evidence="1">
    <location>
        <begin position="16"/>
        <end position="34"/>
    </location>
</feature>
<feature type="domain" description="Potassium channel" evidence="2">
    <location>
        <begin position="140"/>
        <end position="218"/>
    </location>
</feature>
<organism evidence="3 4">
    <name type="scientific">Sinomicrobium pectinilyticum</name>
    <dbReference type="NCBI Taxonomy" id="1084421"/>
    <lineage>
        <taxon>Bacteria</taxon>
        <taxon>Pseudomonadati</taxon>
        <taxon>Bacteroidota</taxon>
        <taxon>Flavobacteriia</taxon>
        <taxon>Flavobacteriales</taxon>
        <taxon>Flavobacteriaceae</taxon>
        <taxon>Sinomicrobium</taxon>
    </lineage>
</organism>
<feature type="transmembrane region" description="Helical" evidence="1">
    <location>
        <begin position="40"/>
        <end position="59"/>
    </location>
</feature>
<dbReference type="SUPFAM" id="SSF81324">
    <property type="entry name" value="Voltage-gated potassium channels"/>
    <property type="match status" value="1"/>
</dbReference>
<keyword evidence="3" id="KW-0407">Ion channel</keyword>
<protein>
    <submittedName>
        <fullName evidence="3">Two pore domain potassium channel family protein</fullName>
    </submittedName>
</protein>
<reference evidence="3 4" key="1">
    <citation type="submission" date="2018-10" db="EMBL/GenBank/DDBJ databases">
        <title>Sinomicrobium pectinilyticum sp. nov., a pectinase-producing bacterium isolated from alkaline and saline soil, and emended description of the genus Sinomicrobium.</title>
        <authorList>
            <person name="Cheng B."/>
            <person name="Li C."/>
            <person name="Lai Q."/>
            <person name="Du M."/>
            <person name="Shao Z."/>
            <person name="Xu P."/>
            <person name="Yang C."/>
        </authorList>
    </citation>
    <scope>NUCLEOTIDE SEQUENCE [LARGE SCALE GENOMIC DNA]</scope>
    <source>
        <strain evidence="3 4">5DNS001</strain>
    </source>
</reference>
<evidence type="ECO:0000259" key="2">
    <source>
        <dbReference type="Pfam" id="PF07885"/>
    </source>
</evidence>
<keyword evidence="1" id="KW-1133">Transmembrane helix</keyword>
<feature type="transmembrane region" description="Helical" evidence="1">
    <location>
        <begin position="91"/>
        <end position="115"/>
    </location>
</feature>
<dbReference type="Pfam" id="PF07885">
    <property type="entry name" value="Ion_trans_2"/>
    <property type="match status" value="1"/>
</dbReference>
<dbReference type="Gene3D" id="1.10.287.70">
    <property type="match status" value="1"/>
</dbReference>
<gene>
    <name evidence="3" type="ORF">ED312_16890</name>
</gene>
<evidence type="ECO:0000313" key="4">
    <source>
        <dbReference type="Proteomes" id="UP000267469"/>
    </source>
</evidence>
<evidence type="ECO:0000313" key="3">
    <source>
        <dbReference type="EMBL" id="RNL82613.1"/>
    </source>
</evidence>
<keyword evidence="1" id="KW-0472">Membrane</keyword>
<dbReference type="OrthoDB" id="9799090at2"/>
<feature type="transmembrane region" description="Helical" evidence="1">
    <location>
        <begin position="127"/>
        <end position="150"/>
    </location>
</feature>
<sequence length="225" mass="25464">MKKNYWNILTKKKYELLLVALLLHLYIGVFFINLKFYAHVVWPLNMILLGIFSLGVFSCKSRVRLAIRNILFVLVVIIPAASSFLKPDAWFMYVVSITHIAFYIIIFTEILRYLVKPGNISLDIVSASACGYLLLIEIGIFTMQLIYYAIPGSFTGIDTHNFITIYLDLVYFCNITLTTIGYGDITPANHFSKLATAILGLAGQFYTVVLIGIMISKYTSIQNSK</sequence>
<keyword evidence="3" id="KW-0406">Ion transport</keyword>
<dbReference type="InterPro" id="IPR013099">
    <property type="entry name" value="K_chnl_dom"/>
</dbReference>
<dbReference type="RefSeq" id="WP_123217202.1">
    <property type="nucleotide sequence ID" value="NZ_RJTM01000110.1"/>
</dbReference>
<keyword evidence="3" id="KW-0813">Transport</keyword>
<dbReference type="EMBL" id="RJTM01000110">
    <property type="protein sequence ID" value="RNL82613.1"/>
    <property type="molecule type" value="Genomic_DNA"/>
</dbReference>
<comment type="caution">
    <text evidence="3">The sequence shown here is derived from an EMBL/GenBank/DDBJ whole genome shotgun (WGS) entry which is preliminary data.</text>
</comment>
<feature type="transmembrane region" description="Helical" evidence="1">
    <location>
        <begin position="162"/>
        <end position="182"/>
    </location>
</feature>
<keyword evidence="4" id="KW-1185">Reference proteome</keyword>
<accession>A0A3N0E487</accession>
<keyword evidence="1" id="KW-0812">Transmembrane</keyword>
<evidence type="ECO:0000256" key="1">
    <source>
        <dbReference type="SAM" id="Phobius"/>
    </source>
</evidence>
<dbReference type="Proteomes" id="UP000267469">
    <property type="component" value="Unassembled WGS sequence"/>
</dbReference>
<dbReference type="GO" id="GO:0034220">
    <property type="term" value="P:monoatomic ion transmembrane transport"/>
    <property type="evidence" value="ECO:0007669"/>
    <property type="project" value="UniProtKB-KW"/>
</dbReference>
<proteinExistence type="predicted"/>